<feature type="region of interest" description="Disordered" evidence="1">
    <location>
        <begin position="67"/>
        <end position="104"/>
    </location>
</feature>
<feature type="compositionally biased region" description="Low complexity" evidence="1">
    <location>
        <begin position="8"/>
        <end position="23"/>
    </location>
</feature>
<reference evidence="2" key="1">
    <citation type="submission" date="2021-01" db="UniProtKB">
        <authorList>
            <consortium name="EnsemblPlants"/>
        </authorList>
    </citation>
    <scope>IDENTIFICATION</scope>
</reference>
<evidence type="ECO:0000256" key="1">
    <source>
        <dbReference type="SAM" id="MobiDB-lite"/>
    </source>
</evidence>
<accession>A0A7N0T2W9</accession>
<feature type="compositionally biased region" description="Low complexity" evidence="1">
    <location>
        <begin position="76"/>
        <end position="87"/>
    </location>
</feature>
<proteinExistence type="predicted"/>
<feature type="region of interest" description="Disordered" evidence="1">
    <location>
        <begin position="1"/>
        <end position="23"/>
    </location>
</feature>
<dbReference type="AlphaFoldDB" id="A0A7N0T2W9"/>
<dbReference type="EnsemblPlants" id="Kaladp0019s0149.1.v1.1">
    <property type="protein sequence ID" value="Kaladp0019s0149.1.v1.1"/>
    <property type="gene ID" value="Kaladp0019s0149.v1.1"/>
</dbReference>
<keyword evidence="3" id="KW-1185">Reference proteome</keyword>
<evidence type="ECO:0000313" key="2">
    <source>
        <dbReference type="EnsemblPlants" id="Kaladp0019s0149.1.v1.1"/>
    </source>
</evidence>
<protein>
    <submittedName>
        <fullName evidence="2">Uncharacterized protein</fullName>
    </submittedName>
</protein>
<name>A0A7N0T2W9_KALFE</name>
<dbReference type="Proteomes" id="UP000594263">
    <property type="component" value="Unplaced"/>
</dbReference>
<organism evidence="2 3">
    <name type="scientific">Kalanchoe fedtschenkoi</name>
    <name type="common">Lavender scallops</name>
    <name type="synonym">South American air plant</name>
    <dbReference type="NCBI Taxonomy" id="63787"/>
    <lineage>
        <taxon>Eukaryota</taxon>
        <taxon>Viridiplantae</taxon>
        <taxon>Streptophyta</taxon>
        <taxon>Embryophyta</taxon>
        <taxon>Tracheophyta</taxon>
        <taxon>Spermatophyta</taxon>
        <taxon>Magnoliopsida</taxon>
        <taxon>eudicotyledons</taxon>
        <taxon>Gunneridae</taxon>
        <taxon>Pentapetalae</taxon>
        <taxon>Saxifragales</taxon>
        <taxon>Crassulaceae</taxon>
        <taxon>Kalanchoe</taxon>
    </lineage>
</organism>
<evidence type="ECO:0000313" key="3">
    <source>
        <dbReference type="Proteomes" id="UP000594263"/>
    </source>
</evidence>
<sequence length="104" mass="10934">MAAKRSKANASPPASSATLAGSGEDAPVELALQRVRLALELELVLVEMERRLEKREDLAWMNLEGAEREEPEVDRAPPVAAGPLPGAFSTVAATPRSISPSSGS</sequence>
<dbReference type="Gramene" id="Kaladp0019s0149.1.v1.1">
    <property type="protein sequence ID" value="Kaladp0019s0149.1.v1.1"/>
    <property type="gene ID" value="Kaladp0019s0149.v1.1"/>
</dbReference>